<evidence type="ECO:0000313" key="2">
    <source>
        <dbReference type="EMBL" id="CQR35088.1"/>
    </source>
</evidence>
<dbReference type="SUPFAM" id="SSF54637">
    <property type="entry name" value="Thioesterase/thiol ester dehydrase-isomerase"/>
    <property type="match status" value="1"/>
</dbReference>
<protein>
    <submittedName>
        <fullName evidence="1">3-hydroxylacyl-(Acyl carrier protein) dehydratase-like protein</fullName>
    </submittedName>
</protein>
<name>D6CVA9_THIA3</name>
<reference key="1">
    <citation type="submission" date="2009-07" db="EMBL/GenBank/DDBJ databases">
        <authorList>
            <person name="Genoscope - CEA"/>
        </authorList>
    </citation>
    <scope>NUCLEOTIDE SEQUENCE</scope>
    <source>
        <strain>3As</strain>
    </source>
</reference>
<reference evidence="2 4" key="4">
    <citation type="submission" date="2015-03" db="EMBL/GenBank/DDBJ databases">
        <authorList>
            <person name="Regsiter A."/>
            <person name="william w."/>
        </authorList>
    </citation>
    <scope>NUCLEOTIDE SEQUENCE [LARGE SCALE GENOMIC DNA]</scope>
    <source>
        <strain evidence="2 4">CB1</strain>
    </source>
</reference>
<evidence type="ECO:0000313" key="3">
    <source>
        <dbReference type="Proteomes" id="UP000002372"/>
    </source>
</evidence>
<dbReference type="Gene3D" id="3.10.129.10">
    <property type="entry name" value="Hotdog Thioesterase"/>
    <property type="match status" value="1"/>
</dbReference>
<keyword evidence="4" id="KW-1185">Reference proteome</keyword>
<evidence type="ECO:0000313" key="1">
    <source>
        <dbReference type="EMBL" id="CAZ89228.1"/>
    </source>
</evidence>
<dbReference type="eggNOG" id="COG4706">
    <property type="taxonomic scope" value="Bacteria"/>
</dbReference>
<sequence>MLNPDQPDESARDHAWIAAHIPHQGAMCLLDRVLAWDAQRIVCSASSHCDANNPLRQFDRLGAACGIEYAAQAMAVHGALAAPLEAPPRPGMLVSVRAVQLLATRIDDIAADLAVHAERISGDASMLLYQFSVHAADRLLLEGRASVLLGDAGDQTDE</sequence>
<organism evidence="1 3">
    <name type="scientific">Thiomonas arsenitoxydans (strain DSM 22701 / CIP 110005 / 3As)</name>
    <dbReference type="NCBI Taxonomy" id="426114"/>
    <lineage>
        <taxon>Bacteria</taxon>
        <taxon>Pseudomonadati</taxon>
        <taxon>Pseudomonadota</taxon>
        <taxon>Betaproteobacteria</taxon>
        <taxon>Burkholderiales</taxon>
        <taxon>Thiomonas</taxon>
    </lineage>
</organism>
<dbReference type="EMBL" id="FP475956">
    <property type="protein sequence ID" value="CAZ89228.1"/>
    <property type="molecule type" value="Genomic_DNA"/>
</dbReference>
<proteinExistence type="predicted"/>
<dbReference type="OrthoDB" id="9800188at2"/>
<dbReference type="AlphaFoldDB" id="D6CVA9"/>
<reference evidence="1" key="3">
    <citation type="submission" date="2010-07" db="EMBL/GenBank/DDBJ databases">
        <authorList>
            <person name="Genoscope - CEA"/>
        </authorList>
    </citation>
    <scope>NUCLEOTIDE SEQUENCE</scope>
    <source>
        <strain evidence="1">3As</strain>
    </source>
</reference>
<dbReference type="Pfam" id="PF22817">
    <property type="entry name" value="ApeP-like"/>
    <property type="match status" value="1"/>
</dbReference>
<evidence type="ECO:0000313" key="4">
    <source>
        <dbReference type="Proteomes" id="UP000078599"/>
    </source>
</evidence>
<dbReference type="Proteomes" id="UP000078599">
    <property type="component" value="Unassembled WGS sequence"/>
</dbReference>
<dbReference type="HOGENOM" id="CLU_129359_0_0_4"/>
<gene>
    <name evidence="1" type="ordered locus">THI_2610</name>
    <name evidence="2" type="ORF">THICB1_50063</name>
</gene>
<dbReference type="Proteomes" id="UP000002372">
    <property type="component" value="Chromosome"/>
</dbReference>
<dbReference type="InterPro" id="IPR016776">
    <property type="entry name" value="ApeP-like_dehydratase"/>
</dbReference>
<dbReference type="EMBL" id="CTRI01000027">
    <property type="protein sequence ID" value="CQR35088.1"/>
    <property type="molecule type" value="Genomic_DNA"/>
</dbReference>
<accession>D6CVA9</accession>
<reference evidence="3" key="2">
    <citation type="journal article" date="2010" name="PLoS Genet.">
        <title>Structure, function, and evolution of the Thiomonas spp. genome.</title>
        <authorList>
            <person name="Arsene-Ploetze F."/>
            <person name="Koechler S."/>
            <person name="Marchal M."/>
            <person name="Coppee J.Y."/>
            <person name="Chandler M."/>
            <person name="Bonnefoy V."/>
            <person name="Brochier-Armanet C."/>
            <person name="Barakat M."/>
            <person name="Barbe V."/>
            <person name="Battaglia-Brunet F."/>
            <person name="Bruneel O."/>
            <person name="Bryan C.G."/>
            <person name="Cleiss-Arnold J."/>
            <person name="Cruveiller S."/>
            <person name="Erhardt M."/>
            <person name="Heinrich-Salmeron A."/>
            <person name="Hommais F."/>
            <person name="Joulian C."/>
            <person name="Krin E."/>
            <person name="Lieutaud A."/>
            <person name="Lievremont D."/>
            <person name="Michel C."/>
            <person name="Muller D."/>
            <person name="Ortet P."/>
            <person name="Proux C."/>
            <person name="Siguier P."/>
            <person name="Roche D."/>
            <person name="Rouy Z."/>
            <person name="Salvignol G."/>
            <person name="Slyemi D."/>
            <person name="Talla E."/>
            <person name="Weiss S."/>
            <person name="Weissenbach J."/>
            <person name="Medigue C."/>
            <person name="Bertin P.N."/>
        </authorList>
    </citation>
    <scope>NUCLEOTIDE SEQUENCE [LARGE SCALE GENOMIC DNA]</scope>
    <source>
        <strain evidence="3">DSM 22701 / CIP 110005 / 3As</strain>
    </source>
</reference>
<dbReference type="RefSeq" id="WP_013106513.1">
    <property type="nucleotide sequence ID" value="NC_014145.1"/>
</dbReference>
<dbReference type="KEGG" id="thi:THI_2610"/>
<dbReference type="InterPro" id="IPR029069">
    <property type="entry name" value="HotDog_dom_sf"/>
</dbReference>